<feature type="compositionally biased region" description="Acidic residues" evidence="1">
    <location>
        <begin position="143"/>
        <end position="164"/>
    </location>
</feature>
<dbReference type="Proteomes" id="UP000799764">
    <property type="component" value="Unassembled WGS sequence"/>
</dbReference>
<evidence type="ECO:0000256" key="1">
    <source>
        <dbReference type="SAM" id="MobiDB-lite"/>
    </source>
</evidence>
<organism evidence="2 3">
    <name type="scientific">Karstenula rhodostoma CBS 690.94</name>
    <dbReference type="NCBI Taxonomy" id="1392251"/>
    <lineage>
        <taxon>Eukaryota</taxon>
        <taxon>Fungi</taxon>
        <taxon>Dikarya</taxon>
        <taxon>Ascomycota</taxon>
        <taxon>Pezizomycotina</taxon>
        <taxon>Dothideomycetes</taxon>
        <taxon>Pleosporomycetidae</taxon>
        <taxon>Pleosporales</taxon>
        <taxon>Massarineae</taxon>
        <taxon>Didymosphaeriaceae</taxon>
        <taxon>Karstenula</taxon>
    </lineage>
</organism>
<evidence type="ECO:0000313" key="2">
    <source>
        <dbReference type="EMBL" id="KAF2445975.1"/>
    </source>
</evidence>
<comment type="caution">
    <text evidence="2">The sequence shown here is derived from an EMBL/GenBank/DDBJ whole genome shotgun (WGS) entry which is preliminary data.</text>
</comment>
<gene>
    <name evidence="2" type="ORF">P171DRAFT_431346</name>
</gene>
<keyword evidence="3" id="KW-1185">Reference proteome</keyword>
<dbReference type="OrthoDB" id="46529at2759"/>
<name>A0A9P4PJ13_9PLEO</name>
<dbReference type="AlphaFoldDB" id="A0A9P4PJ13"/>
<accession>A0A9P4PJ13</accession>
<reference evidence="2" key="1">
    <citation type="journal article" date="2020" name="Stud. Mycol.">
        <title>101 Dothideomycetes genomes: a test case for predicting lifestyles and emergence of pathogens.</title>
        <authorList>
            <person name="Haridas S."/>
            <person name="Albert R."/>
            <person name="Binder M."/>
            <person name="Bloem J."/>
            <person name="Labutti K."/>
            <person name="Salamov A."/>
            <person name="Andreopoulos B."/>
            <person name="Baker S."/>
            <person name="Barry K."/>
            <person name="Bills G."/>
            <person name="Bluhm B."/>
            <person name="Cannon C."/>
            <person name="Castanera R."/>
            <person name="Culley D."/>
            <person name="Daum C."/>
            <person name="Ezra D."/>
            <person name="Gonzalez J."/>
            <person name="Henrissat B."/>
            <person name="Kuo A."/>
            <person name="Liang C."/>
            <person name="Lipzen A."/>
            <person name="Lutzoni F."/>
            <person name="Magnuson J."/>
            <person name="Mondo S."/>
            <person name="Nolan M."/>
            <person name="Ohm R."/>
            <person name="Pangilinan J."/>
            <person name="Park H.-J."/>
            <person name="Ramirez L."/>
            <person name="Alfaro M."/>
            <person name="Sun H."/>
            <person name="Tritt A."/>
            <person name="Yoshinaga Y."/>
            <person name="Zwiers L.-H."/>
            <person name="Turgeon B."/>
            <person name="Goodwin S."/>
            <person name="Spatafora J."/>
            <person name="Crous P."/>
            <person name="Grigoriev I."/>
        </authorList>
    </citation>
    <scope>NUCLEOTIDE SEQUENCE</scope>
    <source>
        <strain evidence="2">CBS 690.94</strain>
    </source>
</reference>
<dbReference type="EMBL" id="MU001499">
    <property type="protein sequence ID" value="KAF2445975.1"/>
    <property type="molecule type" value="Genomic_DNA"/>
</dbReference>
<proteinExistence type="predicted"/>
<evidence type="ECO:0000313" key="3">
    <source>
        <dbReference type="Proteomes" id="UP000799764"/>
    </source>
</evidence>
<dbReference type="CDD" id="cd16448">
    <property type="entry name" value="RING-H2"/>
    <property type="match status" value="1"/>
</dbReference>
<feature type="region of interest" description="Disordered" evidence="1">
    <location>
        <begin position="141"/>
        <end position="164"/>
    </location>
</feature>
<sequence length="272" mass="29505">MSVCVACQKPLEVEFEPEDYEEDVQMGGSSSKAPVAAPDMVPDDVHLNCGCHFHWDCLLEAYQVTECPSCGKNIASSSATGAQQVLVNLNNEGGLQENLDILPLLTEEFYLKAYPADRKCRAFLEFCREGDMSAIIGMLQGDNESESDSDDEMADEGDNADGEDTADVGIDALLRYQDPIGDMQSGLHAAVHAQSREVAWLLLLLASNLPLLEFPPEVFQEAEALGIMRGLTEDKTDIRSMRDANGKTAEDVAREVGGVWATGWIGTGKLAI</sequence>
<protein>
    <submittedName>
        <fullName evidence="2">Uncharacterized protein</fullName>
    </submittedName>
</protein>